<dbReference type="PANTHER" id="PTHR31632:SF2">
    <property type="entry name" value="PLASMA MEMBRANE IRON PERMEASE"/>
    <property type="match status" value="1"/>
</dbReference>
<evidence type="ECO:0000256" key="11">
    <source>
        <dbReference type="SAM" id="SignalP"/>
    </source>
</evidence>
<dbReference type="GO" id="GO:0033573">
    <property type="term" value="C:high-affinity iron permease complex"/>
    <property type="evidence" value="ECO:0007669"/>
    <property type="project" value="InterPro"/>
</dbReference>
<keyword evidence="5 9" id="KW-0479">Metal-binding</keyword>
<keyword evidence="11" id="KW-0732">Signal</keyword>
<accession>A0A1H7SX15</accession>
<keyword evidence="7 9" id="KW-0408">Iron</keyword>
<keyword evidence="14" id="KW-1185">Reference proteome</keyword>
<feature type="domain" description="Cytochrome c" evidence="12">
    <location>
        <begin position="127"/>
        <end position="214"/>
    </location>
</feature>
<sequence length="618" mass="66143">MNRASIALGLFLLIALPAAVHAGEAADEGRTWHRLVGILQYLEADYPAAVESQSAFELTEQKSFIAEAMGAAQELGPAGQGFLPRLQAVKARVDQGTDPEGVSRDCGALVEDLVLAGGLARSPRRVPDLAEGERLFQVACASCHGVDGRAQVAIAQTMEPQPANFHDPETMAGLTPYKAFNTTSFGVPGTAMPGYPTLSEEERWSLAFFLFTLRQPPCEGVPPRASLERLATATDPELVAEHGEQHLACLRRKLPDADEERSLLTARGEVENALRKGAAGDFLGARNALLDAYLTGLEPVEVKLSARDPELVRRLEEAFMHARLAAEQRSPHLQDEGRELLSLLDQARRGSGTTAGFLSVVWLTLFILLREGFEATIIVTALLAALRKMEATRHARVVHAGWVSALAVGALAFLFGQHLLAGANRELLEGVAALIAVAMLLYAALWLNARANVSHFMGELRQKMQGALGRGSAVGVFTIAFTAVLRESFETALFLQGLALDSASGVAWGTAAGLVALVALVFFVHRVGYKLPMKTLFKASTGVLVATAVMLLGKGLHALQEIALLPLAPIPFVTVELLGIYPDAVSFMPQLVLALCPLVLFLIRRSRTARLAGASPQG</sequence>
<dbReference type="Gene3D" id="1.10.760.10">
    <property type="entry name" value="Cytochrome c-like domain"/>
    <property type="match status" value="1"/>
</dbReference>
<protein>
    <submittedName>
        <fullName evidence="13">High-affinity iron transporter</fullName>
    </submittedName>
</protein>
<keyword evidence="6 10" id="KW-1133">Transmembrane helix</keyword>
<evidence type="ECO:0000256" key="7">
    <source>
        <dbReference type="ARBA" id="ARBA00023004"/>
    </source>
</evidence>
<dbReference type="GO" id="GO:0020037">
    <property type="term" value="F:heme binding"/>
    <property type="evidence" value="ECO:0007669"/>
    <property type="project" value="InterPro"/>
</dbReference>
<dbReference type="SUPFAM" id="SSF46626">
    <property type="entry name" value="Cytochrome c"/>
    <property type="match status" value="1"/>
</dbReference>
<dbReference type="Pfam" id="PF03239">
    <property type="entry name" value="FTR1"/>
    <property type="match status" value="1"/>
</dbReference>
<evidence type="ECO:0000256" key="1">
    <source>
        <dbReference type="ARBA" id="ARBA00004141"/>
    </source>
</evidence>
<dbReference type="InterPro" id="IPR004923">
    <property type="entry name" value="FTR1/Fip1/EfeU"/>
</dbReference>
<dbReference type="InterPro" id="IPR009056">
    <property type="entry name" value="Cyt_c-like_dom"/>
</dbReference>
<evidence type="ECO:0000256" key="3">
    <source>
        <dbReference type="ARBA" id="ARBA00022617"/>
    </source>
</evidence>
<comment type="subcellular location">
    <subcellularLocation>
        <location evidence="1">Membrane</location>
        <topology evidence="1">Multi-pass membrane protein</topology>
    </subcellularLocation>
</comment>
<dbReference type="Proteomes" id="UP000182719">
    <property type="component" value="Unassembled WGS sequence"/>
</dbReference>
<dbReference type="PROSITE" id="PS51007">
    <property type="entry name" value="CYTC"/>
    <property type="match status" value="1"/>
</dbReference>
<dbReference type="AlphaFoldDB" id="A0A1H7SX15"/>
<name>A0A1H7SX15_STIAU</name>
<evidence type="ECO:0000259" key="12">
    <source>
        <dbReference type="PROSITE" id="PS51007"/>
    </source>
</evidence>
<evidence type="ECO:0000256" key="6">
    <source>
        <dbReference type="ARBA" id="ARBA00022989"/>
    </source>
</evidence>
<dbReference type="EMBL" id="FOAP01000008">
    <property type="protein sequence ID" value="SEL77103.1"/>
    <property type="molecule type" value="Genomic_DNA"/>
</dbReference>
<dbReference type="Pfam" id="PF00034">
    <property type="entry name" value="Cytochrom_C"/>
    <property type="match status" value="1"/>
</dbReference>
<dbReference type="OrthoDB" id="9765171at2"/>
<dbReference type="GO" id="GO:0046872">
    <property type="term" value="F:metal ion binding"/>
    <property type="evidence" value="ECO:0007669"/>
    <property type="project" value="UniProtKB-KW"/>
</dbReference>
<dbReference type="PANTHER" id="PTHR31632">
    <property type="entry name" value="IRON TRANSPORTER FTH1"/>
    <property type="match status" value="1"/>
</dbReference>
<feature type="transmembrane region" description="Helical" evidence="10">
    <location>
        <begin position="397"/>
        <end position="415"/>
    </location>
</feature>
<evidence type="ECO:0000256" key="8">
    <source>
        <dbReference type="ARBA" id="ARBA00023136"/>
    </source>
</evidence>
<feature type="transmembrane region" description="Helical" evidence="10">
    <location>
        <begin position="505"/>
        <end position="524"/>
    </location>
</feature>
<dbReference type="GO" id="GO:0015093">
    <property type="term" value="F:ferrous iron transmembrane transporter activity"/>
    <property type="evidence" value="ECO:0007669"/>
    <property type="project" value="TreeGrafter"/>
</dbReference>
<feature type="transmembrane region" description="Helical" evidence="10">
    <location>
        <begin position="427"/>
        <end position="447"/>
    </location>
</feature>
<dbReference type="InterPro" id="IPR036909">
    <property type="entry name" value="Cyt_c-like_dom_sf"/>
</dbReference>
<organism evidence="13 14">
    <name type="scientific">Stigmatella aurantiaca</name>
    <dbReference type="NCBI Taxonomy" id="41"/>
    <lineage>
        <taxon>Bacteria</taxon>
        <taxon>Pseudomonadati</taxon>
        <taxon>Myxococcota</taxon>
        <taxon>Myxococcia</taxon>
        <taxon>Myxococcales</taxon>
        <taxon>Cystobacterineae</taxon>
        <taxon>Archangiaceae</taxon>
        <taxon>Stigmatella</taxon>
    </lineage>
</organism>
<evidence type="ECO:0000256" key="5">
    <source>
        <dbReference type="ARBA" id="ARBA00022723"/>
    </source>
</evidence>
<keyword evidence="3 9" id="KW-0349">Heme</keyword>
<evidence type="ECO:0000313" key="13">
    <source>
        <dbReference type="EMBL" id="SEL77103.1"/>
    </source>
</evidence>
<evidence type="ECO:0000256" key="4">
    <source>
        <dbReference type="ARBA" id="ARBA00022692"/>
    </source>
</evidence>
<evidence type="ECO:0000256" key="9">
    <source>
        <dbReference type="PROSITE-ProRule" id="PRU00433"/>
    </source>
</evidence>
<comment type="similarity">
    <text evidence="2">Belongs to the oxidase-dependent Fe transporter (OFeT) (TC 9.A.10.1) family.</text>
</comment>
<gene>
    <name evidence="13" type="ORF">SAMN05444354_108178</name>
</gene>
<evidence type="ECO:0000313" key="14">
    <source>
        <dbReference type="Proteomes" id="UP000182719"/>
    </source>
</evidence>
<feature type="transmembrane region" description="Helical" evidence="10">
    <location>
        <begin position="536"/>
        <end position="559"/>
    </location>
</feature>
<feature type="chain" id="PRO_5010340152" evidence="11">
    <location>
        <begin position="23"/>
        <end position="618"/>
    </location>
</feature>
<dbReference type="GO" id="GO:0009055">
    <property type="term" value="F:electron transfer activity"/>
    <property type="evidence" value="ECO:0007669"/>
    <property type="project" value="InterPro"/>
</dbReference>
<proteinExistence type="inferred from homology"/>
<evidence type="ECO:0000256" key="2">
    <source>
        <dbReference type="ARBA" id="ARBA00008333"/>
    </source>
</evidence>
<reference evidence="14" key="1">
    <citation type="submission" date="2016-10" db="EMBL/GenBank/DDBJ databases">
        <authorList>
            <person name="Varghese N."/>
            <person name="Submissions S."/>
        </authorList>
    </citation>
    <scope>NUCLEOTIDE SEQUENCE [LARGE SCALE GENOMIC DNA]</scope>
    <source>
        <strain evidence="14">DSM 17044</strain>
    </source>
</reference>
<keyword evidence="8 10" id="KW-0472">Membrane</keyword>
<feature type="transmembrane region" description="Helical" evidence="10">
    <location>
        <begin position="467"/>
        <end position="485"/>
    </location>
</feature>
<dbReference type="RefSeq" id="WP_075007553.1">
    <property type="nucleotide sequence ID" value="NZ_FOAP01000008.1"/>
</dbReference>
<feature type="transmembrane region" description="Helical" evidence="10">
    <location>
        <begin position="579"/>
        <end position="603"/>
    </location>
</feature>
<evidence type="ECO:0000256" key="10">
    <source>
        <dbReference type="SAM" id="Phobius"/>
    </source>
</evidence>
<feature type="signal peptide" evidence="11">
    <location>
        <begin position="1"/>
        <end position="22"/>
    </location>
</feature>
<keyword evidence="4 10" id="KW-0812">Transmembrane</keyword>